<accession>A0A5C6BZP8</accession>
<keyword evidence="1" id="KW-0472">Membrane</keyword>
<feature type="transmembrane region" description="Helical" evidence="1">
    <location>
        <begin position="12"/>
        <end position="28"/>
    </location>
</feature>
<reference evidence="2 3" key="1">
    <citation type="submission" date="2019-02" db="EMBL/GenBank/DDBJ databases">
        <title>Deep-cultivation of Planctomycetes and their phenomic and genomic characterization uncovers novel biology.</title>
        <authorList>
            <person name="Wiegand S."/>
            <person name="Jogler M."/>
            <person name="Boedeker C."/>
            <person name="Pinto D."/>
            <person name="Vollmers J."/>
            <person name="Rivas-Marin E."/>
            <person name="Kohn T."/>
            <person name="Peeters S.H."/>
            <person name="Heuer A."/>
            <person name="Rast P."/>
            <person name="Oberbeckmann S."/>
            <person name="Bunk B."/>
            <person name="Jeske O."/>
            <person name="Meyerdierks A."/>
            <person name="Storesund J.E."/>
            <person name="Kallscheuer N."/>
            <person name="Luecker S."/>
            <person name="Lage O.M."/>
            <person name="Pohl T."/>
            <person name="Merkel B.J."/>
            <person name="Hornburger P."/>
            <person name="Mueller R.-W."/>
            <person name="Bruemmer F."/>
            <person name="Labrenz M."/>
            <person name="Spormann A.M."/>
            <person name="Op Den Camp H."/>
            <person name="Overmann J."/>
            <person name="Amann R."/>
            <person name="Jetten M.S.M."/>
            <person name="Mascher T."/>
            <person name="Medema M.H."/>
            <person name="Devos D.P."/>
            <person name="Kaster A.-K."/>
            <person name="Ovreas L."/>
            <person name="Rohde M."/>
            <person name="Galperin M.Y."/>
            <person name="Jogler C."/>
        </authorList>
    </citation>
    <scope>NUCLEOTIDE SEQUENCE [LARGE SCALE GENOMIC DNA]</scope>
    <source>
        <strain evidence="2 3">Pla52o</strain>
    </source>
</reference>
<organism evidence="2 3">
    <name type="scientific">Novipirellula galeiformis</name>
    <dbReference type="NCBI Taxonomy" id="2528004"/>
    <lineage>
        <taxon>Bacteria</taxon>
        <taxon>Pseudomonadati</taxon>
        <taxon>Planctomycetota</taxon>
        <taxon>Planctomycetia</taxon>
        <taxon>Pirellulales</taxon>
        <taxon>Pirellulaceae</taxon>
        <taxon>Novipirellula</taxon>
    </lineage>
</organism>
<evidence type="ECO:0000313" key="2">
    <source>
        <dbReference type="EMBL" id="TWU17405.1"/>
    </source>
</evidence>
<dbReference type="EMBL" id="SJPT01000012">
    <property type="protein sequence ID" value="TWU17405.1"/>
    <property type="molecule type" value="Genomic_DNA"/>
</dbReference>
<dbReference type="AlphaFoldDB" id="A0A5C6BZP8"/>
<sequence length="174" mass="19437">MQTTILAQMQQAQLLMLAGFVMLGWVLARRQIALRKRVNQDSRATHRELKAIQQRKDPVAPLSDAPAETQRWQVAMFDLQRELTAELDTRIAVVQTLMRQLDERIDTLATLPPGPAADANQVDLRQVKNASQTRSVLELRIAALHHSGLTSEEISQQLELPLSDVELILGSSTA</sequence>
<comment type="caution">
    <text evidence="2">The sequence shown here is derived from an EMBL/GenBank/DDBJ whole genome shotgun (WGS) entry which is preliminary data.</text>
</comment>
<evidence type="ECO:0000256" key="1">
    <source>
        <dbReference type="SAM" id="Phobius"/>
    </source>
</evidence>
<gene>
    <name evidence="2" type="ORF">Pla52o_52090</name>
</gene>
<protein>
    <recommendedName>
        <fullName evidence="4">DUF2802 domain-containing protein</fullName>
    </recommendedName>
</protein>
<proteinExistence type="predicted"/>
<keyword evidence="1" id="KW-1133">Transmembrane helix</keyword>
<dbReference type="Proteomes" id="UP000316304">
    <property type="component" value="Unassembled WGS sequence"/>
</dbReference>
<keyword evidence="3" id="KW-1185">Reference proteome</keyword>
<evidence type="ECO:0000313" key="3">
    <source>
        <dbReference type="Proteomes" id="UP000316304"/>
    </source>
</evidence>
<name>A0A5C6BZP8_9BACT</name>
<dbReference type="RefSeq" id="WP_231612620.1">
    <property type="nucleotide sequence ID" value="NZ_SJPT01000012.1"/>
</dbReference>
<evidence type="ECO:0008006" key="4">
    <source>
        <dbReference type="Google" id="ProtNLM"/>
    </source>
</evidence>
<keyword evidence="1" id="KW-0812">Transmembrane</keyword>